<dbReference type="GO" id="GO:0032196">
    <property type="term" value="P:transposition"/>
    <property type="evidence" value="ECO:0007669"/>
    <property type="project" value="UniProtKB-KW"/>
</dbReference>
<dbReference type="NCBIfam" id="TIGR01766">
    <property type="entry name" value="IS200/IS605 family accessory protein TnpB-like domain"/>
    <property type="match status" value="1"/>
</dbReference>
<dbReference type="PANTHER" id="PTHR36172">
    <property type="match status" value="1"/>
</dbReference>
<reference evidence="8 9" key="1">
    <citation type="journal article" date="2000" name="Nature">
        <title>The genome sequence of the thermoacidophilic scavenger Thermoplasma acidophilum.</title>
        <authorList>
            <person name="Ruepp A."/>
            <person name="Graml W."/>
            <person name="Santos-Martinez M.L."/>
            <person name="Koretke K.K."/>
            <person name="Volker C."/>
            <person name="Mewes H.W."/>
            <person name="Frishman D."/>
            <person name="Stocker S."/>
            <person name="Lupas A.N."/>
            <person name="Baumeister W."/>
        </authorList>
    </citation>
    <scope>NUCLEOTIDE SEQUENCE [LARGE SCALE GENOMIC DNA]</scope>
    <source>
        <strain evidence="9">ATCC 25905 / DSM 1728 / JCM 9062 / NBRC 15155 / AMRC-C165</strain>
    </source>
</reference>
<dbReference type="InterPro" id="IPR001959">
    <property type="entry name" value="Transposase"/>
</dbReference>
<evidence type="ECO:0000313" key="9">
    <source>
        <dbReference type="Proteomes" id="UP000001024"/>
    </source>
</evidence>
<evidence type="ECO:0000256" key="5">
    <source>
        <dbReference type="SAM" id="Coils"/>
    </source>
</evidence>
<dbReference type="PANTHER" id="PTHR36172:SF1">
    <property type="entry name" value="RESOLVASE-RELATED"/>
    <property type="match status" value="1"/>
</dbReference>
<evidence type="ECO:0000256" key="4">
    <source>
        <dbReference type="ARBA" id="ARBA00023172"/>
    </source>
</evidence>
<dbReference type="HOGENOM" id="CLU_032903_9_6_2"/>
<evidence type="ECO:0000256" key="2">
    <source>
        <dbReference type="ARBA" id="ARBA00022578"/>
    </source>
</evidence>
<feature type="coiled-coil region" evidence="5">
    <location>
        <begin position="37"/>
        <end position="81"/>
    </location>
</feature>
<dbReference type="GO" id="GO:0003677">
    <property type="term" value="F:DNA binding"/>
    <property type="evidence" value="ECO:0007669"/>
    <property type="project" value="UniProtKB-KW"/>
</dbReference>
<accession>Q9HI74</accession>
<keyword evidence="4" id="KW-0233">DNA recombination</keyword>
<dbReference type="Pfam" id="PF01385">
    <property type="entry name" value="OrfB_IS605"/>
    <property type="match status" value="1"/>
</dbReference>
<protein>
    <recommendedName>
        <fullName evidence="10">Transposase</fullName>
    </recommendedName>
</protein>
<dbReference type="STRING" id="273075.gene:9572700"/>
<dbReference type="SMR" id="Q9HI74"/>
<gene>
    <name evidence="8" type="ordered locus">Ta1471</name>
</gene>
<evidence type="ECO:0000256" key="1">
    <source>
        <dbReference type="ARBA" id="ARBA00008761"/>
    </source>
</evidence>
<dbReference type="EnsemblBacteria" id="CAC12589">
    <property type="protein sequence ID" value="CAC12589"/>
    <property type="gene ID" value="CAC12589"/>
</dbReference>
<keyword evidence="5" id="KW-0175">Coiled coil</keyword>
<dbReference type="PaxDb" id="273075-Ta1471"/>
<organism evidence="8 9">
    <name type="scientific">Thermoplasma acidophilum (strain ATCC 25905 / DSM 1728 / JCM 9062 / NBRC 15155 / AMRC-C165)</name>
    <dbReference type="NCBI Taxonomy" id="273075"/>
    <lineage>
        <taxon>Archaea</taxon>
        <taxon>Methanobacteriati</taxon>
        <taxon>Thermoplasmatota</taxon>
        <taxon>Thermoplasmata</taxon>
        <taxon>Thermoplasmatales</taxon>
        <taxon>Thermoplasmataceae</taxon>
        <taxon>Thermoplasma</taxon>
    </lineage>
</organism>
<evidence type="ECO:0000256" key="3">
    <source>
        <dbReference type="ARBA" id="ARBA00023125"/>
    </source>
</evidence>
<dbReference type="InterPro" id="IPR010095">
    <property type="entry name" value="Cas12f1-like_TNB"/>
</dbReference>
<keyword evidence="3" id="KW-0238">DNA-binding</keyword>
<dbReference type="NCBIfam" id="NF040570">
    <property type="entry name" value="guided_TnpB"/>
    <property type="match status" value="1"/>
</dbReference>
<evidence type="ECO:0008006" key="10">
    <source>
        <dbReference type="Google" id="ProtNLM"/>
    </source>
</evidence>
<dbReference type="eggNOG" id="arCOG00684">
    <property type="taxonomic scope" value="Archaea"/>
</dbReference>
<name>Q9HI74_THEAC</name>
<evidence type="ECO:0000259" key="6">
    <source>
        <dbReference type="Pfam" id="PF01385"/>
    </source>
</evidence>
<evidence type="ECO:0000259" key="7">
    <source>
        <dbReference type="Pfam" id="PF07282"/>
    </source>
</evidence>
<dbReference type="InParanoid" id="Q9HI74"/>
<dbReference type="Pfam" id="PF07282">
    <property type="entry name" value="Cas12f1-like_TNB"/>
    <property type="match status" value="1"/>
</dbReference>
<evidence type="ECO:0000313" key="8">
    <source>
        <dbReference type="EMBL" id="CAC12589.1"/>
    </source>
</evidence>
<comment type="similarity">
    <text evidence="1">In the C-terminal section; belongs to the transposase 35 family.</text>
</comment>
<feature type="domain" description="Probable transposase IS891/IS1136/IS1341" evidence="6">
    <location>
        <begin position="4"/>
        <end position="110"/>
    </location>
</feature>
<dbReference type="Proteomes" id="UP000001024">
    <property type="component" value="Chromosome"/>
</dbReference>
<keyword evidence="9" id="KW-1185">Reference proteome</keyword>
<dbReference type="GO" id="GO:0006310">
    <property type="term" value="P:DNA recombination"/>
    <property type="evidence" value="ECO:0007669"/>
    <property type="project" value="UniProtKB-KW"/>
</dbReference>
<proteinExistence type="inferred from homology"/>
<dbReference type="EMBL" id="AL445067">
    <property type="protein sequence ID" value="CAC12589.1"/>
    <property type="molecule type" value="Genomic_DNA"/>
</dbReference>
<keyword evidence="2" id="KW-0815">Transposition</keyword>
<dbReference type="KEGG" id="tac:Ta1471"/>
<dbReference type="OrthoDB" id="57553at2157"/>
<feature type="domain" description="Cas12f1-like TNB" evidence="7">
    <location>
        <begin position="122"/>
        <end position="189"/>
    </location>
</feature>
<dbReference type="InterPro" id="IPR051491">
    <property type="entry name" value="Recombinase/Transposase-rel"/>
</dbReference>
<dbReference type="AlphaFoldDB" id="Q9HI74"/>
<sequence length="237" mass="27162">MPEKKPVTAENSVGIDLGIEKFAILSDGIAVENPRFIKRVEKRIKKLQKQISRKKKGSKNYEKQKIRIQKKYRKLRNLRDDFHDKVSTAIAKRYDTIFIEDLNVRGMQRNHHLARSITDVSFYSFKEKLKWKADRYGKNLIEIGRFDPSSKLCSRCGNIKKDLKLSDRVYSCDACGLTIDRDYNASLDIRKIGLVKVGLVPPEFTPVEIATSGLDGIYPYRQMSVGESGRSEASAEE</sequence>
<dbReference type="RefSeq" id="WP_010901871.1">
    <property type="nucleotide sequence ID" value="NC_002578.1"/>
</dbReference>